<evidence type="ECO:0000259" key="1">
    <source>
        <dbReference type="Pfam" id="PF12728"/>
    </source>
</evidence>
<proteinExistence type="predicted"/>
<organism evidence="2 3">
    <name type="scientific">Croceibacterium xixiisoli</name>
    <dbReference type="NCBI Taxonomy" id="1476466"/>
    <lineage>
        <taxon>Bacteria</taxon>
        <taxon>Pseudomonadati</taxon>
        <taxon>Pseudomonadota</taxon>
        <taxon>Alphaproteobacteria</taxon>
        <taxon>Sphingomonadales</taxon>
        <taxon>Erythrobacteraceae</taxon>
        <taxon>Croceibacterium</taxon>
    </lineage>
</organism>
<name>A0A6I4TTV6_9SPHN</name>
<reference evidence="2 3" key="1">
    <citation type="submission" date="2019-12" db="EMBL/GenBank/DDBJ databases">
        <title>Genomic-based taxomic classification of the family Erythrobacteraceae.</title>
        <authorList>
            <person name="Xu L."/>
        </authorList>
    </citation>
    <scope>NUCLEOTIDE SEQUENCE [LARGE SCALE GENOMIC DNA]</scope>
    <source>
        <strain evidence="2 3">S36</strain>
    </source>
</reference>
<evidence type="ECO:0000313" key="3">
    <source>
        <dbReference type="Proteomes" id="UP000469430"/>
    </source>
</evidence>
<dbReference type="RefSeq" id="WP_161389665.1">
    <property type="nucleotide sequence ID" value="NZ_JBHSCP010000001.1"/>
</dbReference>
<dbReference type="Pfam" id="PF12728">
    <property type="entry name" value="HTH_17"/>
    <property type="match status" value="1"/>
</dbReference>
<feature type="domain" description="Helix-turn-helix" evidence="1">
    <location>
        <begin position="13"/>
        <end position="59"/>
    </location>
</feature>
<gene>
    <name evidence="2" type="ORF">GRI97_03165</name>
</gene>
<comment type="caution">
    <text evidence="2">The sequence shown here is derived from an EMBL/GenBank/DDBJ whole genome shotgun (WGS) entry which is preliminary data.</text>
</comment>
<evidence type="ECO:0000313" key="2">
    <source>
        <dbReference type="EMBL" id="MXO97988.1"/>
    </source>
</evidence>
<dbReference type="OrthoDB" id="7226381at2"/>
<keyword evidence="3" id="KW-1185">Reference proteome</keyword>
<dbReference type="Proteomes" id="UP000469430">
    <property type="component" value="Unassembled WGS sequence"/>
</dbReference>
<sequence>MNAAIIVPQPLAYSVNEACQVSSLGRTRLYQLIAEGRLEARKIGKRTIIPATSLRALIDGEG</sequence>
<dbReference type="NCBIfam" id="TIGR01764">
    <property type="entry name" value="excise"/>
    <property type="match status" value="1"/>
</dbReference>
<accession>A0A6I4TTV6</accession>
<dbReference type="InterPro" id="IPR041657">
    <property type="entry name" value="HTH_17"/>
</dbReference>
<dbReference type="AlphaFoldDB" id="A0A6I4TTV6"/>
<dbReference type="GO" id="GO:0003677">
    <property type="term" value="F:DNA binding"/>
    <property type="evidence" value="ECO:0007669"/>
    <property type="project" value="InterPro"/>
</dbReference>
<dbReference type="EMBL" id="WTYJ01000001">
    <property type="protein sequence ID" value="MXO97988.1"/>
    <property type="molecule type" value="Genomic_DNA"/>
</dbReference>
<dbReference type="InterPro" id="IPR010093">
    <property type="entry name" value="SinI_DNA-bd"/>
</dbReference>
<protein>
    <submittedName>
        <fullName evidence="2">Helix-turn-helix domain-containing protein</fullName>
    </submittedName>
</protein>